<dbReference type="Proteomes" id="UP000824135">
    <property type="component" value="Unassembled WGS sequence"/>
</dbReference>
<feature type="transmembrane region" description="Helical" evidence="1">
    <location>
        <begin position="12"/>
        <end position="31"/>
    </location>
</feature>
<organism evidence="2 3">
    <name type="scientific">Candidatus Borkfalkia excrementavium</name>
    <dbReference type="NCBI Taxonomy" id="2838505"/>
    <lineage>
        <taxon>Bacteria</taxon>
        <taxon>Bacillati</taxon>
        <taxon>Bacillota</taxon>
        <taxon>Clostridia</taxon>
        <taxon>Christensenellales</taxon>
        <taxon>Christensenellaceae</taxon>
        <taxon>Candidatus Borkfalkia</taxon>
    </lineage>
</organism>
<keyword evidence="1" id="KW-0812">Transmembrane</keyword>
<dbReference type="EMBL" id="DXCO01000030">
    <property type="protein sequence ID" value="HIY78166.1"/>
    <property type="molecule type" value="Genomic_DNA"/>
</dbReference>
<dbReference type="AlphaFoldDB" id="A0A9D2CGC7"/>
<evidence type="ECO:0000313" key="2">
    <source>
        <dbReference type="EMBL" id="HIY78166.1"/>
    </source>
</evidence>
<sequence length="166" mass="17610">MEISEIFGLIRQYGADVLVIGGIVFALTALLKRTLLKKMERKYITFLPFVLGIAVYLAYGAAAAGDFAENAGMFIQKGFSCGSLATVIHVLVKQFSASGSLPDRGALRAACAEEMLSAFADVPAGYAQKIAETAETDEEEARALIEALGEEAAHAANALLTALRHI</sequence>
<accession>A0A9D2CGC7</accession>
<name>A0A9D2CGC7_9FIRM</name>
<comment type="caution">
    <text evidence="2">The sequence shown here is derived from an EMBL/GenBank/DDBJ whole genome shotgun (WGS) entry which is preliminary data.</text>
</comment>
<evidence type="ECO:0000313" key="3">
    <source>
        <dbReference type="Proteomes" id="UP000824135"/>
    </source>
</evidence>
<gene>
    <name evidence="2" type="ORF">H9728_03900</name>
</gene>
<reference evidence="2" key="1">
    <citation type="journal article" date="2021" name="PeerJ">
        <title>Extensive microbial diversity within the chicken gut microbiome revealed by metagenomics and culture.</title>
        <authorList>
            <person name="Gilroy R."/>
            <person name="Ravi A."/>
            <person name="Getino M."/>
            <person name="Pursley I."/>
            <person name="Horton D.L."/>
            <person name="Alikhan N.F."/>
            <person name="Baker D."/>
            <person name="Gharbi K."/>
            <person name="Hall N."/>
            <person name="Watson M."/>
            <person name="Adriaenssens E.M."/>
            <person name="Foster-Nyarko E."/>
            <person name="Jarju S."/>
            <person name="Secka A."/>
            <person name="Antonio M."/>
            <person name="Oren A."/>
            <person name="Chaudhuri R.R."/>
            <person name="La Ragione R."/>
            <person name="Hildebrand F."/>
            <person name="Pallen M.J."/>
        </authorList>
    </citation>
    <scope>NUCLEOTIDE SEQUENCE</scope>
    <source>
        <strain evidence="2">CHK199-9574</strain>
    </source>
</reference>
<evidence type="ECO:0000256" key="1">
    <source>
        <dbReference type="SAM" id="Phobius"/>
    </source>
</evidence>
<proteinExistence type="predicted"/>
<keyword evidence="1" id="KW-0472">Membrane</keyword>
<reference evidence="2" key="2">
    <citation type="submission" date="2021-04" db="EMBL/GenBank/DDBJ databases">
        <authorList>
            <person name="Gilroy R."/>
        </authorList>
    </citation>
    <scope>NUCLEOTIDE SEQUENCE</scope>
    <source>
        <strain evidence="2">CHK199-9574</strain>
    </source>
</reference>
<feature type="transmembrane region" description="Helical" evidence="1">
    <location>
        <begin position="43"/>
        <end position="62"/>
    </location>
</feature>
<keyword evidence="1" id="KW-1133">Transmembrane helix</keyword>
<protein>
    <submittedName>
        <fullName evidence="2">Uncharacterized protein</fullName>
    </submittedName>
</protein>